<reference evidence="2 3" key="1">
    <citation type="submission" date="2018-08" db="EMBL/GenBank/DDBJ databases">
        <title>Comparative analysis of Burkholderia isolates from Puerto Rico.</title>
        <authorList>
            <person name="Hall C."/>
            <person name="Sahl J."/>
            <person name="Wagner D."/>
        </authorList>
    </citation>
    <scope>NUCLEOTIDE SEQUENCE [LARGE SCALE GENOMIC DNA]</scope>
    <source>
        <strain evidence="2 3">Bp9025</strain>
    </source>
</reference>
<dbReference type="Proteomes" id="UP000277921">
    <property type="component" value="Unassembled WGS sequence"/>
</dbReference>
<dbReference type="AlphaFoldDB" id="A0A3N8PE73"/>
<feature type="compositionally biased region" description="Basic and acidic residues" evidence="1">
    <location>
        <begin position="19"/>
        <end position="34"/>
    </location>
</feature>
<name>A0A3N8PE73_9BURK</name>
<evidence type="ECO:0000256" key="1">
    <source>
        <dbReference type="SAM" id="MobiDB-lite"/>
    </source>
</evidence>
<accession>A0A3N8PE73</accession>
<evidence type="ECO:0000313" key="2">
    <source>
        <dbReference type="EMBL" id="RQT10037.1"/>
    </source>
</evidence>
<comment type="caution">
    <text evidence="2">The sequence shown here is derived from an EMBL/GenBank/DDBJ whole genome shotgun (WGS) entry which is preliminary data.</text>
</comment>
<protein>
    <submittedName>
        <fullName evidence="2">Uncharacterized protein</fullName>
    </submittedName>
</protein>
<sequence length="71" mass="7565">MACMIRFAGGGVRASAPRRPPDARATPRRDDGHGARRRAQHPRDARRDAGACRIAWPAFDASDAPADGSPS</sequence>
<feature type="compositionally biased region" description="Basic and acidic residues" evidence="1">
    <location>
        <begin position="41"/>
        <end position="50"/>
    </location>
</feature>
<gene>
    <name evidence="2" type="ORF">DF051_28385</name>
</gene>
<proteinExistence type="predicted"/>
<dbReference type="EMBL" id="QTQV01000020">
    <property type="protein sequence ID" value="RQT10037.1"/>
    <property type="molecule type" value="Genomic_DNA"/>
</dbReference>
<organism evidence="2 3">
    <name type="scientific">Burkholderia contaminans</name>
    <dbReference type="NCBI Taxonomy" id="488447"/>
    <lineage>
        <taxon>Bacteria</taxon>
        <taxon>Pseudomonadati</taxon>
        <taxon>Pseudomonadota</taxon>
        <taxon>Betaproteobacteria</taxon>
        <taxon>Burkholderiales</taxon>
        <taxon>Burkholderiaceae</taxon>
        <taxon>Burkholderia</taxon>
        <taxon>Burkholderia cepacia complex</taxon>
    </lineage>
</organism>
<evidence type="ECO:0000313" key="3">
    <source>
        <dbReference type="Proteomes" id="UP000277921"/>
    </source>
</evidence>
<feature type="region of interest" description="Disordered" evidence="1">
    <location>
        <begin position="1"/>
        <end position="50"/>
    </location>
</feature>